<dbReference type="PROSITE" id="PS52004">
    <property type="entry name" value="KS3_2"/>
    <property type="match status" value="1"/>
</dbReference>
<keyword evidence="5" id="KW-0378">Hydrolase</keyword>
<accession>A0ABT5V5M1</accession>
<dbReference type="SUPFAM" id="SSF52151">
    <property type="entry name" value="FabD/lysophospholipase-like"/>
    <property type="match status" value="2"/>
</dbReference>
<reference evidence="10 11" key="1">
    <citation type="submission" date="2023-02" db="EMBL/GenBank/DDBJ databases">
        <title>Defining the Infant Male Urobiome and Moving Towards Mechanisms in Urobiome Research.</title>
        <authorList>
            <person name="Reasoner S."/>
            <person name="Flores V."/>
            <person name="Van Horn G."/>
            <person name="Morales G."/>
            <person name="Peard L."/>
            <person name="Abelson B."/>
            <person name="Manuel C."/>
            <person name="Lee J."/>
            <person name="Baker B."/>
            <person name="Williams T."/>
            <person name="Schmitz J."/>
            <person name="Clayton D."/>
            <person name="Hadjifrangiskou M."/>
        </authorList>
    </citation>
    <scope>NUCLEOTIDE SEQUENCE [LARGE SCALE GENOMIC DNA]</scope>
    <source>
        <strain evidence="10 11">AS1053</strain>
    </source>
</reference>
<dbReference type="Gene3D" id="3.40.366.10">
    <property type="entry name" value="Malonyl-Coenzyme A Acyl Carrier Protein, domain 2"/>
    <property type="match status" value="3"/>
</dbReference>
<proteinExistence type="inferred from homology"/>
<dbReference type="InterPro" id="IPR014030">
    <property type="entry name" value="Ketoacyl_synth_N"/>
</dbReference>
<dbReference type="InterPro" id="IPR018201">
    <property type="entry name" value="Ketoacyl_synth_AS"/>
</dbReference>
<name>A0ABT5V5M1_9ACTO</name>
<keyword evidence="7" id="KW-0560">Oxidoreductase</keyword>
<dbReference type="SUPFAM" id="SSF54637">
    <property type="entry name" value="Thioesterase/thiol ester dehydrase-isomerase"/>
    <property type="match status" value="1"/>
</dbReference>
<dbReference type="InterPro" id="IPR016035">
    <property type="entry name" value="Acyl_Trfase/lysoPLipase"/>
</dbReference>
<dbReference type="SUPFAM" id="SSF51735">
    <property type="entry name" value="NAD(P)-binding Rossmann-fold domains"/>
    <property type="match status" value="1"/>
</dbReference>
<dbReference type="InterPro" id="IPR029069">
    <property type="entry name" value="HotDog_dom_sf"/>
</dbReference>
<dbReference type="Gene3D" id="3.10.129.10">
    <property type="entry name" value="Hotdog Thioesterase"/>
    <property type="match status" value="1"/>
</dbReference>
<dbReference type="SUPFAM" id="SSF53901">
    <property type="entry name" value="Thiolase-like"/>
    <property type="match status" value="2"/>
</dbReference>
<keyword evidence="6" id="KW-0521">NADP</keyword>
<dbReference type="SUPFAM" id="SSF51412">
    <property type="entry name" value="Inosine monophosphate dehydrogenase (IMPDH)"/>
    <property type="match status" value="1"/>
</dbReference>
<keyword evidence="3" id="KW-0597">Phosphoprotein</keyword>
<gene>
    <name evidence="10" type="ORF">PWJ81_00075</name>
</gene>
<feature type="region of interest" description="Disordered" evidence="8">
    <location>
        <begin position="1672"/>
        <end position="1742"/>
    </location>
</feature>
<evidence type="ECO:0000256" key="6">
    <source>
        <dbReference type="ARBA" id="ARBA00022857"/>
    </source>
</evidence>
<dbReference type="Gene3D" id="1.20.930.70">
    <property type="match status" value="1"/>
</dbReference>
<dbReference type="InterPro" id="IPR036291">
    <property type="entry name" value="NAD(P)-bd_dom_sf"/>
</dbReference>
<dbReference type="Pfam" id="PF18094">
    <property type="entry name" value="DNA_pol_B_N"/>
    <property type="match status" value="1"/>
</dbReference>
<evidence type="ECO:0000256" key="1">
    <source>
        <dbReference type="ARBA" id="ARBA00005254"/>
    </source>
</evidence>
<dbReference type="InterPro" id="IPR020841">
    <property type="entry name" value="PKS_Beta-ketoAc_synthase_dom"/>
</dbReference>
<organism evidence="10 11">
    <name type="scientific">Actinotignum sanguinis</name>
    <dbReference type="NCBI Taxonomy" id="1445614"/>
    <lineage>
        <taxon>Bacteria</taxon>
        <taxon>Bacillati</taxon>
        <taxon>Actinomycetota</taxon>
        <taxon>Actinomycetes</taxon>
        <taxon>Actinomycetales</taxon>
        <taxon>Actinomycetaceae</taxon>
        <taxon>Actinotignum</taxon>
    </lineage>
</organism>
<protein>
    <submittedName>
        <fullName evidence="10">DUF1729 domain-containing protein</fullName>
    </submittedName>
</protein>
<dbReference type="RefSeq" id="WP_274778209.1">
    <property type="nucleotide sequence ID" value="NZ_JARBHI010000001.1"/>
</dbReference>
<evidence type="ECO:0000313" key="11">
    <source>
        <dbReference type="Proteomes" id="UP001219297"/>
    </source>
</evidence>
<dbReference type="Gene3D" id="3.40.47.10">
    <property type="match status" value="1"/>
</dbReference>
<feature type="compositionally biased region" description="Low complexity" evidence="8">
    <location>
        <begin position="1679"/>
        <end position="1733"/>
    </location>
</feature>
<evidence type="ECO:0000256" key="3">
    <source>
        <dbReference type="ARBA" id="ARBA00022553"/>
    </source>
</evidence>
<comment type="similarity">
    <text evidence="1">Belongs to the enoyl-CoA hydratase/isomerase family.</text>
</comment>
<dbReference type="Pfam" id="PF08354">
    <property type="entry name" value="Fas1-AflB-like_hel"/>
    <property type="match status" value="1"/>
</dbReference>
<dbReference type="Proteomes" id="UP001219297">
    <property type="component" value="Unassembled WGS sequence"/>
</dbReference>
<comment type="caution">
    <text evidence="10">The sequence shown here is derived from an EMBL/GenBank/DDBJ whole genome shotgun (WGS) entry which is preliminary data.</text>
</comment>
<keyword evidence="2" id="KW-0596">Phosphopantetheine</keyword>
<keyword evidence="11" id="KW-1185">Reference proteome</keyword>
<dbReference type="Gene3D" id="3.30.70.3320">
    <property type="match status" value="1"/>
</dbReference>
<dbReference type="Pfam" id="PF01575">
    <property type="entry name" value="MaoC_dehydratas"/>
    <property type="match status" value="1"/>
</dbReference>
<dbReference type="CDD" id="cd00828">
    <property type="entry name" value="elong_cond_enzymes"/>
    <property type="match status" value="1"/>
</dbReference>
<keyword evidence="4" id="KW-0808">Transferase</keyword>
<dbReference type="InterPro" id="IPR047224">
    <property type="entry name" value="FAS_alpha_su_C"/>
</dbReference>
<dbReference type="Pfam" id="PF18325">
    <property type="entry name" value="Fas_alpha_ACP"/>
    <property type="match status" value="1"/>
</dbReference>
<evidence type="ECO:0000259" key="9">
    <source>
        <dbReference type="PROSITE" id="PS52004"/>
    </source>
</evidence>
<dbReference type="Pfam" id="PF00698">
    <property type="entry name" value="Acyl_transf_1"/>
    <property type="match status" value="1"/>
</dbReference>
<dbReference type="PROSITE" id="PS00606">
    <property type="entry name" value="KS3_1"/>
    <property type="match status" value="1"/>
</dbReference>
<dbReference type="EMBL" id="JARBHI010000001">
    <property type="protein sequence ID" value="MDE1655471.1"/>
    <property type="molecule type" value="Genomic_DNA"/>
</dbReference>
<dbReference type="InterPro" id="IPR014031">
    <property type="entry name" value="Ketoacyl_synth_C"/>
</dbReference>
<dbReference type="InterPro" id="IPR002539">
    <property type="entry name" value="MaoC-like_dom"/>
</dbReference>
<evidence type="ECO:0000256" key="5">
    <source>
        <dbReference type="ARBA" id="ARBA00022801"/>
    </source>
</evidence>
<dbReference type="Gene3D" id="3.40.50.720">
    <property type="entry name" value="NAD(P)-binding Rossmann-like Domain"/>
    <property type="match status" value="1"/>
</dbReference>
<dbReference type="InterPro" id="IPR040899">
    <property type="entry name" value="Fas_alpha_ACP"/>
</dbReference>
<dbReference type="InterPro" id="IPR016039">
    <property type="entry name" value="Thiolase-like"/>
</dbReference>
<dbReference type="InterPro" id="IPR013565">
    <property type="entry name" value="Fas1/AflB-like_central"/>
</dbReference>
<dbReference type="Pfam" id="PF22690">
    <property type="entry name" value="FAS_AT_central"/>
    <property type="match status" value="1"/>
</dbReference>
<evidence type="ECO:0000256" key="8">
    <source>
        <dbReference type="SAM" id="MobiDB-lite"/>
    </source>
</evidence>
<dbReference type="InterPro" id="IPR003965">
    <property type="entry name" value="Fatty_acid_synthase"/>
</dbReference>
<dbReference type="PRINTS" id="PR01483">
    <property type="entry name" value="FASYNTHASE"/>
</dbReference>
<dbReference type="Pfam" id="PF02801">
    <property type="entry name" value="Ketoacyl-synt_C"/>
    <property type="match status" value="1"/>
</dbReference>
<sequence>MTSVYESLTATPPASPWILQFAGQGTPWRTELDELLTSAQLRADLSAVDAAAEEILAPVLPELTVISAGRLDLLGLRGPASAGRAPHTSVPGILLSQYGAYRDLAVRPTATIGHSQGVLAAAMVESSEPASIFALARLIGAAASKISGELGITASKEASPMLSVRGVGAPLLRRLAAKVPDADVAIINSREACVVSGRPAALTALVALIEREAEREARARADKLTGGEALHPVCEFLNVGAPFHSPLLEPAVALVDSWAARCSLSVERSDELARAVLTASLDWTAEFAATLEEAGGKGTPVGFVVDLGPGPNLKTIALENLAGTGVSYVDASTAAARDDLVTGVARVTRTRDWSDYAPQLRQIKGHTYLDTAFSRLTGRSPIMLGGMTPTTVDGEIVAAAANAGYWTELAGGGQVSEEVLAENLSTLREHLEPGRVAQFNTMFLDRYLWDLQFGSRRLVSRQRAAGAPLDGVVISAGIPEKEEALDLIARLRAEGFPYIAFKPGTVAQIRQLVEIAKACPGAPLIAQVEDGHAGGHHSWENLEDLLIATYGQMREAGLIITVGGGLGIPERASSFLTGTWAQAYGMRPMPVDGVFIGTAAMAAKEAKTNPDVKQLLVDTPGVSPDDNGGWVAAGSTRGGICSTQSSLHADIYNVENAAARAARLLVEVDGDAEAIAARRDEIITAINATAKPYFGDIAHMTYAQVLRRYVDLTVPWADDPTQTRFWEMLQRFEARLCTAESGDVPTLFPTQEDAAADPQAALERFLAAYPSAEEHTVLAQDEAWFVALASKYPKPVPFVPVINEQVLRFWGSDSLWQSHNPRYTADQVRIIPGPTSVAAITKVDEPIAEILGRYEEDAVSRVAAAGAQAEPAFSRAARDRETFLRETPFIVWHGHLATNPAHLIPEAEIRDTPEGLEIFVPLDTLWDGTQAHQHVVRHMRIPLLLPESIATGGLPVVDDARLEDAMREVLAAMSGVGTTTLGGTPITKQPEMIDGVATLTFAVSPEINTLHAGITAPAGRTPAAVPSALLGSCWPTIYSAMGSGEADGYPIIEGLLSGVHLDHLEKVNVPVEEILEAGQLTARSWVASVAESSAGRVLTIRTNVSREDGTVVLEFQERFAMRGRATTTELPSEPAARGGVDADIIDTPRSVLRKVTVQAPTDMTAFAIVSGDFNPIHVSRNAALVAGMEAPLVHGMWLCAAAQHAVADPVAGRAAMHITGWTYRMFGMVNLGDAVDITVERVGRVRGGGLALDVTARCGDTVVSQASCTVSAPRTAYVYPGQGIQARGMTLDDRAASAAVREVWERADRHTRSALGCSILAVVRDNPVELRVRDEIFRHPEGVLNLTQFTQVALATVAFAQTSRLREQGSLVSGAYFAGHSLGEYNALSAYSQVFSLEDVLEIVYRRGTTMHHLVERDEQGRSNYRMGALRPNQFGVGDDAVRDYVAQVAAASGEFLEIVNYNLAGAQYAVAGTVAGLEALEKDANERARQAGGKRPFMLVPGIDVPFHSSVLRTGVAEFGDTLRAIVPADIKLEILEGRYLPNLVARPFELTEEFCDAILEVVPSRVVREIRADLPARLERDRVGTARELLIELLAWQFASPVRWIETQDYLIEAGVEDIVEIGLAASPTLANMATRTLALPKHAQRHVSVYNVQRDAKRVLHEDVASAPVAEDALEESTAAAAPSAANGTGTSGGDTAATAPEAAPATPEAPAPAAAPAAAAAPAPESAPAGDGQPAADLPFRAGDALRVLLAWSTKIRVDQMGDADSVETLTNGVSSKRNQILMDMTAEFDLASMDGAAEAPLATLVSQVDQAAHSYKPFGSVLREAIADRLRSLTGAAGAKPARVAQRVQDTWQLGEGWVAHVTATILLGTREGKSVRGDELATLPLAPTSAAQLDDLIDAAVRAVGAAHGVSVALPSTGSGAGGVVDSAALDAYAERMDAILAGTARDLLARLGHDERPDTQASADDLALREAMSAELGSGWEDFVTPRFDPAQAVRLCDRWATAREDVAKIAFGREVSANFTGVGEEVARQAEWQAARNPQLAARFAKIAREARDTTPGIYAGKIAVVTGMAENSIAGAVVAGLLAGGATVVATSSRISTARLNFAKKLYRENAINGAELWLIPANLASFRDVDAITAWIGAEQRETVGATSKLIKPALIPDLLVPFAAPRVSGYLSDAGPEAENQARVLLWSVERLIGTLASLGTDAAIDHRMHVILPGSPNRGSFGGDGAYGEVKAALDAVVNKWRVEPWGQRTTIAHAKIGWVRGTGLMGGNDPLVEAVEAKGVHTWSTAEAGRELLTLFTPESVAAARRAPVIHDMTGGLGDINLPELAASITPAAPAPAAQDAPSVRALPSPVSIHQPTMDLGAFGKGTAKPEDLVVIVGLGETGPWGSSRTRWEAELGIQSDGDVDLTPAGVLELAWMMGLLTWFDTPKPGWYTPEGELVPEEDIFERYRDEVVARSGIRAFVDDGPLADIGTTDIAPVYLEKDVVFTAGSEAEARAHAEADPNFTSFFEEDGEWRVLRKAGALTYMPRRTTLTRRVGGQFPTDFDPAKWGIPASLVESADRMAIYNLMTAVDAFLSAGFSPAELLEYVHPVDVSSTQGTGFGGMTSMRRLYVDRFLGKDYPQDILQETLPNVIAAHTMQAYVGGYGSMIHPIGACATAAVSVEEGVDKIATGKAQFVVSGAIDDVQVESLIGFGDMNATADSAAMAKKGINPRFFSRAGDLRRGGFVEACGGGTVLLARGDVAAQMGLPVYGVVAYIRSFADGIQTSIPAPGLGALAAGMGGENSVLATNLRNLGVSVDDVAVLSKHDTSTNANDPNEAELHDRLFTALGRSEGNPLYVVSQKTLTGHSKGGAALFQMAGITQMFATGKIPGNKALDCSDPAFEERSYLVWPRDVLEVGDIKAAVLTSLGFGHVSALMMLVHPAAFEAAIARTNGAKAAQLWRESADMRLLEGARHLVAGMVGHAPLYTETSVDERFAGDRHEGEAALLLDPRYRLVNGKYQLR</sequence>
<dbReference type="InterPro" id="IPR013785">
    <property type="entry name" value="Aldolase_TIM"/>
</dbReference>
<dbReference type="SMART" id="SM00827">
    <property type="entry name" value="PKS_AT"/>
    <property type="match status" value="1"/>
</dbReference>
<evidence type="ECO:0000256" key="2">
    <source>
        <dbReference type="ARBA" id="ARBA00022450"/>
    </source>
</evidence>
<dbReference type="Gene3D" id="3.20.20.70">
    <property type="entry name" value="Aldolase class I"/>
    <property type="match status" value="1"/>
</dbReference>
<dbReference type="CDD" id="cd08950">
    <property type="entry name" value="KR_fFAS_SDR_c_like"/>
    <property type="match status" value="1"/>
</dbReference>
<dbReference type="InterPro" id="IPR050830">
    <property type="entry name" value="Fungal_FAS"/>
</dbReference>
<dbReference type="InterPro" id="IPR001227">
    <property type="entry name" value="Ac_transferase_dom_sf"/>
</dbReference>
<dbReference type="Gene3D" id="3.30.70.3330">
    <property type="match status" value="1"/>
</dbReference>
<evidence type="ECO:0000256" key="4">
    <source>
        <dbReference type="ARBA" id="ARBA00022679"/>
    </source>
</evidence>
<dbReference type="InterPro" id="IPR014043">
    <property type="entry name" value="Acyl_transferase_dom"/>
</dbReference>
<evidence type="ECO:0000256" key="7">
    <source>
        <dbReference type="ARBA" id="ARBA00023002"/>
    </source>
</evidence>
<dbReference type="InterPro" id="IPR055118">
    <property type="entry name" value="FAS-like_AT_central"/>
</dbReference>
<dbReference type="Gene3D" id="3.90.25.70">
    <property type="match status" value="1"/>
</dbReference>
<evidence type="ECO:0000313" key="10">
    <source>
        <dbReference type="EMBL" id="MDE1655471.1"/>
    </source>
</evidence>
<feature type="domain" description="Ketosynthase family 3 (KS3)" evidence="9">
    <location>
        <begin position="2477"/>
        <end position="2935"/>
    </location>
</feature>
<dbReference type="PANTHER" id="PTHR10982:SF21">
    <property type="entry name" value="FATTY ACID SYNTHASE SUBUNIT BETA"/>
    <property type="match status" value="1"/>
</dbReference>
<dbReference type="Pfam" id="PF00109">
    <property type="entry name" value="ketoacyl-synt"/>
    <property type="match status" value="1"/>
</dbReference>
<dbReference type="PANTHER" id="PTHR10982">
    <property type="entry name" value="MALONYL COA-ACYL CARRIER PROTEIN TRANSACYLASE"/>
    <property type="match status" value="1"/>
</dbReference>